<sequence>MVETFQFLRHKTGMFLDTYIKNDTPLDRCPLGYHHSNKKRNFILFHNCMKPLL</sequence>
<name>A0A7J0A682_9BACE</name>
<dbReference type="AlphaFoldDB" id="A0A7J0A682"/>
<organism evidence="1 2">
    <name type="scientific">Bacteroides acidifaciens</name>
    <dbReference type="NCBI Taxonomy" id="85831"/>
    <lineage>
        <taxon>Bacteria</taxon>
        <taxon>Pseudomonadati</taxon>
        <taxon>Bacteroidota</taxon>
        <taxon>Bacteroidia</taxon>
        <taxon>Bacteroidales</taxon>
        <taxon>Bacteroidaceae</taxon>
        <taxon>Bacteroides</taxon>
    </lineage>
</organism>
<evidence type="ECO:0000313" key="1">
    <source>
        <dbReference type="EMBL" id="GFH87827.1"/>
    </source>
</evidence>
<evidence type="ECO:0000313" key="2">
    <source>
        <dbReference type="Proteomes" id="UP000491181"/>
    </source>
</evidence>
<protein>
    <submittedName>
        <fullName evidence="1">Uncharacterized protein</fullName>
    </submittedName>
</protein>
<reference evidence="1 2" key="1">
    <citation type="journal article" date="2020" name="Microbiome">
        <title>Single-cell genomics of uncultured bacteria reveals dietary fiber responders in the mouse gut microbiota.</title>
        <authorList>
            <person name="Chijiiwa R."/>
            <person name="Hosokawa M."/>
            <person name="Kogawa M."/>
            <person name="Nishikawa Y."/>
            <person name="Ide K."/>
            <person name="Sakanashi C."/>
            <person name="Takahashi K."/>
            <person name="Takeyama H."/>
        </authorList>
    </citation>
    <scope>NUCLEOTIDE SEQUENCE [LARGE SCALE GENOMIC DNA]</scope>
    <source>
        <strain evidence="1">IMSAGC_001</strain>
    </source>
</reference>
<dbReference type="Proteomes" id="UP000491181">
    <property type="component" value="Unassembled WGS sequence"/>
</dbReference>
<accession>A0A7J0A682</accession>
<comment type="caution">
    <text evidence="1">The sequence shown here is derived from an EMBL/GenBank/DDBJ whole genome shotgun (WGS) entry which is preliminary data.</text>
</comment>
<dbReference type="EMBL" id="BLLS01000126">
    <property type="protein sequence ID" value="GFH87827.1"/>
    <property type="molecule type" value="Genomic_DNA"/>
</dbReference>
<proteinExistence type="predicted"/>
<gene>
    <name evidence="1" type="ORF">IMSAGC001_03258</name>
</gene>